<dbReference type="EMBL" id="DVFZ01000072">
    <property type="protein sequence ID" value="HIQ82916.1"/>
    <property type="molecule type" value="Genomic_DNA"/>
</dbReference>
<evidence type="ECO:0000313" key="1">
    <source>
        <dbReference type="EMBL" id="HIQ82916.1"/>
    </source>
</evidence>
<proteinExistence type="predicted"/>
<accession>A0A9D0ZME7</accession>
<dbReference type="AlphaFoldDB" id="A0A9D0ZME7"/>
<gene>
    <name evidence="1" type="ORF">IAA52_07405</name>
</gene>
<reference evidence="1" key="1">
    <citation type="submission" date="2020-10" db="EMBL/GenBank/DDBJ databases">
        <authorList>
            <person name="Gilroy R."/>
        </authorList>
    </citation>
    <scope>NUCLEOTIDE SEQUENCE</scope>
    <source>
        <strain evidence="1">ChiSjej6B24-2974</strain>
    </source>
</reference>
<evidence type="ECO:0000313" key="2">
    <source>
        <dbReference type="Proteomes" id="UP000824260"/>
    </source>
</evidence>
<comment type="caution">
    <text evidence="1">The sequence shown here is derived from an EMBL/GenBank/DDBJ whole genome shotgun (WGS) entry which is preliminary data.</text>
</comment>
<name>A0A9D0ZME7_9FIRM</name>
<dbReference type="Proteomes" id="UP000824260">
    <property type="component" value="Unassembled WGS sequence"/>
</dbReference>
<protein>
    <submittedName>
        <fullName evidence="1">Uncharacterized protein</fullName>
    </submittedName>
</protein>
<organism evidence="1 2">
    <name type="scientific">Candidatus Pullichristensenella stercorigallinarum</name>
    <dbReference type="NCBI Taxonomy" id="2840909"/>
    <lineage>
        <taxon>Bacteria</taxon>
        <taxon>Bacillati</taxon>
        <taxon>Bacillota</taxon>
        <taxon>Clostridia</taxon>
        <taxon>Candidatus Pullichristensenella</taxon>
    </lineage>
</organism>
<reference evidence="1" key="2">
    <citation type="journal article" date="2021" name="PeerJ">
        <title>Extensive microbial diversity within the chicken gut microbiome revealed by metagenomics and culture.</title>
        <authorList>
            <person name="Gilroy R."/>
            <person name="Ravi A."/>
            <person name="Getino M."/>
            <person name="Pursley I."/>
            <person name="Horton D.L."/>
            <person name="Alikhan N.F."/>
            <person name="Baker D."/>
            <person name="Gharbi K."/>
            <person name="Hall N."/>
            <person name="Watson M."/>
            <person name="Adriaenssens E.M."/>
            <person name="Foster-Nyarko E."/>
            <person name="Jarju S."/>
            <person name="Secka A."/>
            <person name="Antonio M."/>
            <person name="Oren A."/>
            <person name="Chaudhuri R.R."/>
            <person name="La Ragione R."/>
            <person name="Hildebrand F."/>
            <person name="Pallen M.J."/>
        </authorList>
    </citation>
    <scope>NUCLEOTIDE SEQUENCE</scope>
    <source>
        <strain evidence="1">ChiSjej6B24-2974</strain>
    </source>
</reference>
<sequence>MESANRISPHEAVWDWLLACPHIQDLFFTFSTAENGATALVPLTTCTDAAEQEFVDGSSIRNYDFTILRFAAYSTAPNDAANIAALAAVEDIAAWIRAQDAAKNYPAFGPDCDILGVEVLPGGEFGAWDESGAKYALQIRIRYEKE</sequence>